<dbReference type="PANTHER" id="PTHR30558">
    <property type="entry name" value="EXBD MEMBRANE COMPONENT OF PMF-DRIVEN MACROMOLECULE IMPORT SYSTEM"/>
    <property type="match status" value="1"/>
</dbReference>
<dbReference type="Proteomes" id="UP000320184">
    <property type="component" value="Unassembled WGS sequence"/>
</dbReference>
<evidence type="ECO:0000256" key="2">
    <source>
        <dbReference type="ARBA" id="ARBA00005811"/>
    </source>
</evidence>
<keyword evidence="6 8" id="KW-0472">Membrane</keyword>
<evidence type="ECO:0008006" key="11">
    <source>
        <dbReference type="Google" id="ProtNLM"/>
    </source>
</evidence>
<dbReference type="Pfam" id="PF02472">
    <property type="entry name" value="ExbD"/>
    <property type="match status" value="1"/>
</dbReference>
<dbReference type="Gene3D" id="3.30.420.270">
    <property type="match status" value="1"/>
</dbReference>
<keyword evidence="5 8" id="KW-1133">Transmembrane helix</keyword>
<reference evidence="9 10" key="1">
    <citation type="journal article" date="2019" name="Nat. Microbiol.">
        <title>Mediterranean grassland soil C-N compound turnover is dependent on rainfall and depth, and is mediated by genomically divergent microorganisms.</title>
        <authorList>
            <person name="Diamond S."/>
            <person name="Andeer P.F."/>
            <person name="Li Z."/>
            <person name="Crits-Christoph A."/>
            <person name="Burstein D."/>
            <person name="Anantharaman K."/>
            <person name="Lane K.R."/>
            <person name="Thomas B.C."/>
            <person name="Pan C."/>
            <person name="Northen T.R."/>
            <person name="Banfield J.F."/>
        </authorList>
    </citation>
    <scope>NUCLEOTIDE SEQUENCE [LARGE SCALE GENOMIC DNA]</scope>
    <source>
        <strain evidence="9">WS_3</strain>
    </source>
</reference>
<dbReference type="AlphaFoldDB" id="A0A538SAX1"/>
<keyword evidence="7" id="KW-0653">Protein transport</keyword>
<keyword evidence="3" id="KW-1003">Cell membrane</keyword>
<dbReference type="GO" id="GO:0005886">
    <property type="term" value="C:plasma membrane"/>
    <property type="evidence" value="ECO:0007669"/>
    <property type="project" value="UniProtKB-SubCell"/>
</dbReference>
<evidence type="ECO:0000256" key="3">
    <source>
        <dbReference type="ARBA" id="ARBA00022475"/>
    </source>
</evidence>
<evidence type="ECO:0000256" key="1">
    <source>
        <dbReference type="ARBA" id="ARBA00004162"/>
    </source>
</evidence>
<protein>
    <recommendedName>
        <fullName evidence="11">Biopolymer transporter ExbD</fullName>
    </recommendedName>
</protein>
<accession>A0A538SAX1</accession>
<evidence type="ECO:0000256" key="5">
    <source>
        <dbReference type="ARBA" id="ARBA00022989"/>
    </source>
</evidence>
<evidence type="ECO:0000313" key="10">
    <source>
        <dbReference type="Proteomes" id="UP000320184"/>
    </source>
</evidence>
<evidence type="ECO:0000256" key="6">
    <source>
        <dbReference type="ARBA" id="ARBA00023136"/>
    </source>
</evidence>
<comment type="caution">
    <text evidence="9">The sequence shown here is derived from an EMBL/GenBank/DDBJ whole genome shotgun (WGS) entry which is preliminary data.</text>
</comment>
<comment type="subcellular location">
    <subcellularLocation>
        <location evidence="1">Cell membrane</location>
        <topology evidence="1">Single-pass membrane protein</topology>
    </subcellularLocation>
    <subcellularLocation>
        <location evidence="7">Cell membrane</location>
        <topology evidence="7">Single-pass type II membrane protein</topology>
    </subcellularLocation>
</comment>
<dbReference type="InterPro" id="IPR003400">
    <property type="entry name" value="ExbD"/>
</dbReference>
<dbReference type="GO" id="GO:0022857">
    <property type="term" value="F:transmembrane transporter activity"/>
    <property type="evidence" value="ECO:0007669"/>
    <property type="project" value="InterPro"/>
</dbReference>
<evidence type="ECO:0000256" key="4">
    <source>
        <dbReference type="ARBA" id="ARBA00022692"/>
    </source>
</evidence>
<name>A0A538SAX1_UNCEI</name>
<keyword evidence="4 7" id="KW-0812">Transmembrane</keyword>
<evidence type="ECO:0000313" key="9">
    <source>
        <dbReference type="EMBL" id="TMQ48521.1"/>
    </source>
</evidence>
<organism evidence="9 10">
    <name type="scientific">Eiseniibacteriota bacterium</name>
    <dbReference type="NCBI Taxonomy" id="2212470"/>
    <lineage>
        <taxon>Bacteria</taxon>
        <taxon>Candidatus Eiseniibacteriota</taxon>
    </lineage>
</organism>
<dbReference type="PANTHER" id="PTHR30558:SF7">
    <property type="entry name" value="TOL-PAL SYSTEM PROTEIN TOLR"/>
    <property type="match status" value="1"/>
</dbReference>
<gene>
    <name evidence="9" type="ORF">E6K73_11880</name>
</gene>
<sequence>MAIRRARRSPAEGIYEPNMTPLVDVSLVLVVILLVATPLAFQSGIAVSAAAKSGRSGPKQERVEQIEIEVLADGGLRVNRQAVPRSGLATALRPLIQESPTRRVVVHCADAVPHGGLVSVLDEAKQLGASHIALVGE</sequence>
<dbReference type="GO" id="GO:0015031">
    <property type="term" value="P:protein transport"/>
    <property type="evidence" value="ECO:0007669"/>
    <property type="project" value="UniProtKB-KW"/>
</dbReference>
<comment type="similarity">
    <text evidence="2 7">Belongs to the ExbD/TolR family.</text>
</comment>
<evidence type="ECO:0000256" key="8">
    <source>
        <dbReference type="SAM" id="Phobius"/>
    </source>
</evidence>
<dbReference type="EMBL" id="VBOT01000139">
    <property type="protein sequence ID" value="TMQ48521.1"/>
    <property type="molecule type" value="Genomic_DNA"/>
</dbReference>
<keyword evidence="7" id="KW-0813">Transport</keyword>
<feature type="transmembrane region" description="Helical" evidence="8">
    <location>
        <begin position="21"/>
        <end position="41"/>
    </location>
</feature>
<proteinExistence type="inferred from homology"/>
<evidence type="ECO:0000256" key="7">
    <source>
        <dbReference type="RuleBase" id="RU003879"/>
    </source>
</evidence>